<dbReference type="EMBL" id="JBHTMV010000004">
    <property type="protein sequence ID" value="MFD1293993.1"/>
    <property type="molecule type" value="Genomic_DNA"/>
</dbReference>
<comment type="caution">
    <text evidence="2">The sequence shown here is derived from an EMBL/GenBank/DDBJ whole genome shotgun (WGS) entry which is preliminary data.</text>
</comment>
<organism evidence="2 3">
    <name type="scientific">Lutibacter holmesii</name>
    <dbReference type="NCBI Taxonomy" id="1137985"/>
    <lineage>
        <taxon>Bacteria</taxon>
        <taxon>Pseudomonadati</taxon>
        <taxon>Bacteroidota</taxon>
        <taxon>Flavobacteriia</taxon>
        <taxon>Flavobacteriales</taxon>
        <taxon>Flavobacteriaceae</taxon>
        <taxon>Lutibacter</taxon>
    </lineage>
</organism>
<evidence type="ECO:0000313" key="2">
    <source>
        <dbReference type="EMBL" id="MFD1293993.1"/>
    </source>
</evidence>
<dbReference type="Proteomes" id="UP001597241">
    <property type="component" value="Unassembled WGS sequence"/>
</dbReference>
<keyword evidence="3" id="KW-1185">Reference proteome</keyword>
<name>A0ABW3WQS2_9FLAO</name>
<dbReference type="RefSeq" id="WP_386809188.1">
    <property type="nucleotide sequence ID" value="NZ_JBHTMV010000004.1"/>
</dbReference>
<gene>
    <name evidence="2" type="ORF">ACFQ5N_09110</name>
</gene>
<dbReference type="InterPro" id="IPR029033">
    <property type="entry name" value="His_PPase_superfam"/>
</dbReference>
<protein>
    <submittedName>
        <fullName evidence="2">SixA phosphatase family protein</fullName>
    </submittedName>
</protein>
<dbReference type="Gene3D" id="3.40.50.1240">
    <property type="entry name" value="Phosphoglycerate mutase-like"/>
    <property type="match status" value="1"/>
</dbReference>
<proteinExistence type="predicted"/>
<dbReference type="Pfam" id="PF00300">
    <property type="entry name" value="His_Phos_1"/>
    <property type="match status" value="1"/>
</dbReference>
<dbReference type="CDD" id="cd07040">
    <property type="entry name" value="HP"/>
    <property type="match status" value="1"/>
</dbReference>
<reference evidence="3" key="1">
    <citation type="journal article" date="2019" name="Int. J. Syst. Evol. Microbiol.">
        <title>The Global Catalogue of Microorganisms (GCM) 10K type strain sequencing project: providing services to taxonomists for standard genome sequencing and annotation.</title>
        <authorList>
            <consortium name="The Broad Institute Genomics Platform"/>
            <consortium name="The Broad Institute Genome Sequencing Center for Infectious Disease"/>
            <person name="Wu L."/>
            <person name="Ma J."/>
        </authorList>
    </citation>
    <scope>NUCLEOTIDE SEQUENCE [LARGE SCALE GENOMIC DNA]</scope>
    <source>
        <strain evidence="3">CCUG 62221</strain>
    </source>
</reference>
<dbReference type="InterPro" id="IPR013078">
    <property type="entry name" value="His_Pase_superF_clade-1"/>
</dbReference>
<evidence type="ECO:0000256" key="1">
    <source>
        <dbReference type="SAM" id="SignalP"/>
    </source>
</evidence>
<feature type="signal peptide" evidence="1">
    <location>
        <begin position="1"/>
        <end position="21"/>
    </location>
</feature>
<dbReference type="SUPFAM" id="SSF53254">
    <property type="entry name" value="Phosphoglycerate mutase-like"/>
    <property type="match status" value="1"/>
</dbReference>
<accession>A0ABW3WQS2</accession>
<feature type="chain" id="PRO_5047266022" evidence="1">
    <location>
        <begin position="22"/>
        <end position="169"/>
    </location>
</feature>
<evidence type="ECO:0000313" key="3">
    <source>
        <dbReference type="Proteomes" id="UP001597241"/>
    </source>
</evidence>
<sequence length="169" mass="19319">MKKQFLFIVLFICVFSLTAQTTNTTTYYLIRHAEKVRTDKTNKNPNLTAKGHLRANNWSVVFENVNFDLIYATNYNRTKQTAAPTATSKNLEILYYSPKELYNSDFQEATKGKTVLVVGHSNTTPQFVNAILNEEKYQDIDDKNNANLYIVTVTDSQKSSTLIKVPYSK</sequence>
<keyword evidence="1" id="KW-0732">Signal</keyword>